<evidence type="ECO:0000313" key="2">
    <source>
        <dbReference type="EMBL" id="RGN34694.1"/>
    </source>
</evidence>
<protein>
    <submittedName>
        <fullName evidence="2">Alpha-L-rhamnosidase</fullName>
    </submittedName>
</protein>
<dbReference type="PANTHER" id="PTHR34987:SF6">
    <property type="entry name" value="ALPHA-L-RHAMNOSIDASE SIX-HAIRPIN GLYCOSIDASE DOMAIN-CONTAINING PROTEIN"/>
    <property type="match status" value="1"/>
</dbReference>
<dbReference type="AlphaFoldDB" id="A0A3E5BAT8"/>
<proteinExistence type="predicted"/>
<organism evidence="2 3">
    <name type="scientific">Bacteroides oleiciplenus</name>
    <dbReference type="NCBI Taxonomy" id="626931"/>
    <lineage>
        <taxon>Bacteria</taxon>
        <taxon>Pseudomonadati</taxon>
        <taxon>Bacteroidota</taxon>
        <taxon>Bacteroidia</taxon>
        <taxon>Bacteroidales</taxon>
        <taxon>Bacteroidaceae</taxon>
        <taxon>Bacteroides</taxon>
    </lineage>
</organism>
<dbReference type="Gene3D" id="2.60.120.260">
    <property type="entry name" value="Galactose-binding domain-like"/>
    <property type="match status" value="1"/>
</dbReference>
<feature type="domain" description="Alpha-L-rhamnosidase six-hairpin glycosidase" evidence="1">
    <location>
        <begin position="201"/>
        <end position="393"/>
    </location>
</feature>
<dbReference type="Proteomes" id="UP000260983">
    <property type="component" value="Unassembled WGS sequence"/>
</dbReference>
<dbReference type="InterPro" id="IPR012341">
    <property type="entry name" value="6hp_glycosidase-like_sf"/>
</dbReference>
<comment type="caution">
    <text evidence="2">The sequence shown here is derived from an EMBL/GenBank/DDBJ whole genome shotgun (WGS) entry which is preliminary data.</text>
</comment>
<evidence type="ECO:0000313" key="3">
    <source>
        <dbReference type="Proteomes" id="UP000260983"/>
    </source>
</evidence>
<dbReference type="Pfam" id="PF17389">
    <property type="entry name" value="Bac_rhamnosid6H"/>
    <property type="match status" value="1"/>
</dbReference>
<dbReference type="PANTHER" id="PTHR34987">
    <property type="entry name" value="C, PUTATIVE (AFU_ORTHOLOGUE AFUA_3G02880)-RELATED"/>
    <property type="match status" value="1"/>
</dbReference>
<dbReference type="SUPFAM" id="SSF48208">
    <property type="entry name" value="Six-hairpin glycosidases"/>
    <property type="match status" value="1"/>
</dbReference>
<reference evidence="2 3" key="1">
    <citation type="submission" date="2018-08" db="EMBL/GenBank/DDBJ databases">
        <title>A genome reference for cultivated species of the human gut microbiota.</title>
        <authorList>
            <person name="Zou Y."/>
            <person name="Xue W."/>
            <person name="Luo G."/>
        </authorList>
    </citation>
    <scope>NUCLEOTIDE SEQUENCE [LARGE SCALE GENOMIC DNA]</scope>
    <source>
        <strain evidence="2 3">OM05-15BH</strain>
    </source>
</reference>
<dbReference type="EMBL" id="QSUL01000008">
    <property type="protein sequence ID" value="RGN34694.1"/>
    <property type="molecule type" value="Genomic_DNA"/>
</dbReference>
<accession>A0A3E5BAT8</accession>
<evidence type="ECO:0000259" key="1">
    <source>
        <dbReference type="Pfam" id="PF17389"/>
    </source>
</evidence>
<dbReference type="RefSeq" id="WP_117724547.1">
    <property type="nucleotide sequence ID" value="NZ_QSUL01000008.1"/>
</dbReference>
<dbReference type="Gene3D" id="1.50.10.10">
    <property type="match status" value="1"/>
</dbReference>
<dbReference type="InterPro" id="IPR008928">
    <property type="entry name" value="6-hairpin_glycosidase_sf"/>
</dbReference>
<gene>
    <name evidence="2" type="ORF">DXB65_13350</name>
</gene>
<dbReference type="Gene3D" id="2.60.420.10">
    <property type="entry name" value="Maltose phosphorylase, domain 3"/>
    <property type="match status" value="1"/>
</dbReference>
<name>A0A3E5BAT8_9BACE</name>
<dbReference type="InterPro" id="IPR035396">
    <property type="entry name" value="Bac_rhamnosid6H"/>
</dbReference>
<dbReference type="GO" id="GO:0005975">
    <property type="term" value="P:carbohydrate metabolic process"/>
    <property type="evidence" value="ECO:0007669"/>
    <property type="project" value="InterPro"/>
</dbReference>
<sequence length="587" mass="66102">MIRVTIAAIVLFATGVVKAQTYVPPVFGADSLNIHTDEMTRLYVPPQKVMWISNDSLVSNAEVLLLPGTGQTELGRRNMCSMHTTESDTASILLDYGRELHGGLKLVLGSAKPWKPTSVRIRFGESVSEACSQNDGGKRRKGYSTNDHAMRDMIMQVPSDGQIEIGSTGFRFIRIDCLSPNTTMYLKEAPAIFRYRNIPYLGSFRCNDQRLNDIWMTGAYTVHLNMQEYLWDGIKRDRLIWLGDMHPEVATIMSVFGHNEVVNKSIDLACEQFPLPQWLNGISTYSMWYLIIQHEWYMHNGDMDFLRHHRAYITGVIDRIDECVDEEGNENLAEQRFLDWPSSPNQPGVEAGCRALLDWALQDAEVLCNLLEEQEHAKKCRAISKRLKKQIKQPNGLKQAAALMSIAGLMKPEQACSEVISVGGAKDFSTFYGYYMLQALSQAGEYQQALDIIRQYWGGMLDLGATTFWEDFNLDWTHNAARLDDFVPEGKDDIHGDFGDYCYPSFRHSFCHGWASGPTPWMTQHILGVEIVDAGCKTLRITPHLGDLEWAEGTFPTPLGVVYIKHVKGADGKIVSTVKAPDGIKIL</sequence>